<feature type="domain" description="MacB-like periplasmic core" evidence="8">
    <location>
        <begin position="450"/>
        <end position="650"/>
    </location>
</feature>
<feature type="domain" description="ABC3 transporter permease C-terminal" evidence="7">
    <location>
        <begin position="307"/>
        <end position="423"/>
    </location>
</feature>
<feature type="transmembrane region" description="Helical" evidence="6">
    <location>
        <begin position="301"/>
        <end position="321"/>
    </location>
</feature>
<feature type="transmembrane region" description="Helical" evidence="6">
    <location>
        <begin position="736"/>
        <end position="758"/>
    </location>
</feature>
<comment type="caution">
    <text evidence="9">The sequence shown here is derived from an EMBL/GenBank/DDBJ whole genome shotgun (WGS) entry which is preliminary data.</text>
</comment>
<feature type="domain" description="MacB-like periplasmic core" evidence="8">
    <location>
        <begin position="20"/>
        <end position="246"/>
    </location>
</feature>
<keyword evidence="5 6" id="KW-0472">Membrane</keyword>
<organism evidence="9 10">
    <name type="scientific">Rhodohalobacter sulfatireducens</name>
    <dbReference type="NCBI Taxonomy" id="2911366"/>
    <lineage>
        <taxon>Bacteria</taxon>
        <taxon>Pseudomonadati</taxon>
        <taxon>Balneolota</taxon>
        <taxon>Balneolia</taxon>
        <taxon>Balneolales</taxon>
        <taxon>Balneolaceae</taxon>
        <taxon>Rhodohalobacter</taxon>
    </lineage>
</organism>
<feature type="transmembrane region" description="Helical" evidence="6">
    <location>
        <begin position="398"/>
        <end position="422"/>
    </location>
</feature>
<feature type="transmembrane region" description="Helical" evidence="6">
    <location>
        <begin position="357"/>
        <end position="378"/>
    </location>
</feature>
<keyword evidence="2" id="KW-1003">Cell membrane</keyword>
<feature type="transmembrane region" description="Helical" evidence="6">
    <location>
        <begin position="21"/>
        <end position="41"/>
    </location>
</feature>
<protein>
    <submittedName>
        <fullName evidence="9">ABC transporter permease</fullName>
    </submittedName>
</protein>
<proteinExistence type="predicted"/>
<evidence type="ECO:0000256" key="6">
    <source>
        <dbReference type="SAM" id="Phobius"/>
    </source>
</evidence>
<feature type="transmembrane region" description="Helical" evidence="6">
    <location>
        <begin position="692"/>
        <end position="715"/>
    </location>
</feature>
<feature type="domain" description="ABC3 transporter permease C-terminal" evidence="7">
    <location>
        <begin position="695"/>
        <end position="808"/>
    </location>
</feature>
<evidence type="ECO:0000256" key="2">
    <source>
        <dbReference type="ARBA" id="ARBA00022475"/>
    </source>
</evidence>
<name>A0ABS9KET0_9BACT</name>
<evidence type="ECO:0000256" key="3">
    <source>
        <dbReference type="ARBA" id="ARBA00022692"/>
    </source>
</evidence>
<gene>
    <name evidence="9" type="ORF">L6773_12245</name>
</gene>
<evidence type="ECO:0000259" key="7">
    <source>
        <dbReference type="Pfam" id="PF02687"/>
    </source>
</evidence>
<dbReference type="EMBL" id="JAKLWS010000015">
    <property type="protein sequence ID" value="MCG2589341.1"/>
    <property type="molecule type" value="Genomic_DNA"/>
</dbReference>
<reference evidence="9" key="2">
    <citation type="submission" date="2024-05" db="EMBL/GenBank/DDBJ databases">
        <title>Rhodohalobacter halophilus gen. nov., sp. nov., a moderately halophilic member of the family Balneolaceae.</title>
        <authorList>
            <person name="Xia J."/>
        </authorList>
    </citation>
    <scope>NUCLEOTIDE SEQUENCE</scope>
    <source>
        <strain evidence="9">WB101</strain>
    </source>
</reference>
<evidence type="ECO:0000256" key="5">
    <source>
        <dbReference type="ARBA" id="ARBA00023136"/>
    </source>
</evidence>
<dbReference type="PANTHER" id="PTHR30572:SF18">
    <property type="entry name" value="ABC-TYPE MACROLIDE FAMILY EXPORT SYSTEM PERMEASE COMPONENT 2"/>
    <property type="match status" value="1"/>
</dbReference>
<evidence type="ECO:0000256" key="4">
    <source>
        <dbReference type="ARBA" id="ARBA00022989"/>
    </source>
</evidence>
<dbReference type="Pfam" id="PF12704">
    <property type="entry name" value="MacB_PCD"/>
    <property type="match status" value="2"/>
</dbReference>
<comment type="subcellular location">
    <subcellularLocation>
        <location evidence="1">Cell membrane</location>
        <topology evidence="1">Multi-pass membrane protein</topology>
    </subcellularLocation>
</comment>
<dbReference type="RefSeq" id="WP_237854703.1">
    <property type="nucleotide sequence ID" value="NZ_JAKLWS010000015.1"/>
</dbReference>
<feature type="transmembrane region" description="Helical" evidence="6">
    <location>
        <begin position="443"/>
        <end position="464"/>
    </location>
</feature>
<evidence type="ECO:0000256" key="1">
    <source>
        <dbReference type="ARBA" id="ARBA00004651"/>
    </source>
</evidence>
<evidence type="ECO:0000313" key="9">
    <source>
        <dbReference type="EMBL" id="MCG2589341.1"/>
    </source>
</evidence>
<keyword evidence="3 6" id="KW-0812">Transmembrane</keyword>
<keyword evidence="4 6" id="KW-1133">Transmembrane helix</keyword>
<evidence type="ECO:0000259" key="8">
    <source>
        <dbReference type="Pfam" id="PF12704"/>
    </source>
</evidence>
<feature type="transmembrane region" description="Helical" evidence="6">
    <location>
        <begin position="778"/>
        <end position="796"/>
    </location>
</feature>
<evidence type="ECO:0000313" key="10">
    <source>
        <dbReference type="Proteomes" id="UP001165366"/>
    </source>
</evidence>
<sequence>MLKNYITIAFRNLRKNPGYSFINIFGLAMGMGICILILLYVQHELSYDDYHENSDRIVRTSRAWFNQDGQVSLHLGHAAPPFGPLLEQDFEGTIEEMVRFLEISPLLRYEENAFVENRFFFSDPEVFEMFSWEMIEGDPSTALTYPDGLVVTESMVKKYFGDEDPMGKSIEAEIRGMNLQFQVRGIMEDVPENSHFQFDFLASMEPVVQFYGGQEAFMQNYGSNNFATYLLLPEGYDYQRLQEQIPAFMDRHLSTEETHLGEDGEPVTASDGTMLFLQPLTDIHLYSNLDSEIEANSRIEYVYIYGAIALFILIIACINFMNLSTARSVKRAVEVGLRKVIGANRWSLIRQFIGESVVMAVLSLLFAILIVELMLPVVNDFINLNLELDLLQNYTQLFWLSGIVLFVGLVAGSYPAFFLSGFQPATVLKGSFKAGKVHERFRSVLVVTQFAISIALITCMIIVYTQLDFMRTKDLGFNKENIAVLPVSQQITSNYENIRERLLGHPGILNVSVASRVPSGRLLDSQGTRAEVDGELQDIDFRIADIHISHNFLETFDIDLVAGRNFDINLASDSTEAFILNESAVETIGWNSPEEAIEKQFLYGGRRGRVIGVVNDFNFESLHQSIAPIVFMIPDDRIRNVAVKIRDNSREEVLSFLEEQWATLRPGYPFTYSFVQDNFDEQYNSEERLGTLFGFFSLIAIIIAALGLFGLASFTTQQRIKEIGIRKVLGASISQIVWLLSTKFTLLVIMAIAIATPIAWYSMDQWLEGFAYQIDMPVWSFVIAGGSAIVIAWLTISYQSIRAAIVNPVNSLRSE</sequence>
<dbReference type="InterPro" id="IPR025857">
    <property type="entry name" value="MacB_PCD"/>
</dbReference>
<dbReference type="Proteomes" id="UP001165366">
    <property type="component" value="Unassembled WGS sequence"/>
</dbReference>
<dbReference type="Pfam" id="PF02687">
    <property type="entry name" value="FtsX"/>
    <property type="match status" value="2"/>
</dbReference>
<dbReference type="PANTHER" id="PTHR30572">
    <property type="entry name" value="MEMBRANE COMPONENT OF TRANSPORTER-RELATED"/>
    <property type="match status" value="1"/>
</dbReference>
<dbReference type="InterPro" id="IPR003838">
    <property type="entry name" value="ABC3_permease_C"/>
</dbReference>
<dbReference type="InterPro" id="IPR050250">
    <property type="entry name" value="Macrolide_Exporter_MacB"/>
</dbReference>
<accession>A0ABS9KET0</accession>
<reference evidence="9" key="1">
    <citation type="submission" date="2022-01" db="EMBL/GenBank/DDBJ databases">
        <authorList>
            <person name="Wang Y."/>
        </authorList>
    </citation>
    <scope>NUCLEOTIDE SEQUENCE</scope>
    <source>
        <strain evidence="9">WB101</strain>
    </source>
</reference>
<keyword evidence="10" id="KW-1185">Reference proteome</keyword>